<accession>A0ACC3DD16</accession>
<dbReference type="EMBL" id="JAWDJW010006347">
    <property type="protein sequence ID" value="KAK3065225.1"/>
    <property type="molecule type" value="Genomic_DNA"/>
</dbReference>
<gene>
    <name evidence="1" type="ORF">LTS18_005642</name>
</gene>
<reference evidence="1" key="1">
    <citation type="submission" date="2024-09" db="EMBL/GenBank/DDBJ databases">
        <title>Black Yeasts Isolated from many extreme environments.</title>
        <authorList>
            <person name="Coleine C."/>
            <person name="Stajich J.E."/>
            <person name="Selbmann L."/>
        </authorList>
    </citation>
    <scope>NUCLEOTIDE SEQUENCE</scope>
    <source>
        <strain evidence="1">CCFEE 5737</strain>
    </source>
</reference>
<proteinExistence type="predicted"/>
<name>A0ACC3DD16_9PEZI</name>
<protein>
    <submittedName>
        <fullName evidence="1">Uncharacterized protein</fullName>
    </submittedName>
</protein>
<keyword evidence="2" id="KW-1185">Reference proteome</keyword>
<evidence type="ECO:0000313" key="1">
    <source>
        <dbReference type="EMBL" id="KAK3065225.1"/>
    </source>
</evidence>
<sequence length="433" mass="48410">MTLATISTIIANAEHLRGELLKKKGRLLTKLEGYIRDFDEKKTSANVFEAHVDMAFNQYPKLLARLKRRQGDNSDHSNSAQRSPVATDTTVAVLQEENKAHNTASGRATQDTAEADLADTSSDTSKEGEGSGGGDSDEEVHRTEQPLATSNVNLLDLAQVGPGHARHAQITSDPLSMILEYALMAENSLSLIDFCKESYPLGTLYTCQTFWTLGSATFFSSNVFKLQVGPARTTYSANADKVILVCYDTIVRFKDEYSGCLPLKLAFEDLGVEGKLNPDNDRKFQKVIGFPRAAYFGVDVLQRLRRNADARWDTMWDTLGAYYLATLQNLEIPYAEAPITELDEEVYAAWWNRAKVNSAALKISEGGSFRNVFNNLVTRKIAALERMTAAGKAAQRSMRRRNSRLSPDVIMMEEEIERSIERHHQVLEKLRRL</sequence>
<organism evidence="1 2">
    <name type="scientific">Coniosporium uncinatum</name>
    <dbReference type="NCBI Taxonomy" id="93489"/>
    <lineage>
        <taxon>Eukaryota</taxon>
        <taxon>Fungi</taxon>
        <taxon>Dikarya</taxon>
        <taxon>Ascomycota</taxon>
        <taxon>Pezizomycotina</taxon>
        <taxon>Dothideomycetes</taxon>
        <taxon>Dothideomycetes incertae sedis</taxon>
        <taxon>Coniosporium</taxon>
    </lineage>
</organism>
<comment type="caution">
    <text evidence="1">The sequence shown here is derived from an EMBL/GenBank/DDBJ whole genome shotgun (WGS) entry which is preliminary data.</text>
</comment>
<evidence type="ECO:0000313" key="2">
    <source>
        <dbReference type="Proteomes" id="UP001186974"/>
    </source>
</evidence>
<dbReference type="Proteomes" id="UP001186974">
    <property type="component" value="Unassembled WGS sequence"/>
</dbReference>